<name>A0A8X7CAS8_9ARAC</name>
<dbReference type="AlphaFoldDB" id="A0A8X7CAS8"/>
<keyword evidence="2" id="KW-1185">Reference proteome</keyword>
<dbReference type="Proteomes" id="UP000886998">
    <property type="component" value="Unassembled WGS sequence"/>
</dbReference>
<comment type="caution">
    <text evidence="1">The sequence shown here is derived from an EMBL/GenBank/DDBJ whole genome shotgun (WGS) entry which is preliminary data.</text>
</comment>
<evidence type="ECO:0000313" key="1">
    <source>
        <dbReference type="EMBL" id="GFY62523.1"/>
    </source>
</evidence>
<organism evidence="1 2">
    <name type="scientific">Trichonephila inaurata madagascariensis</name>
    <dbReference type="NCBI Taxonomy" id="2747483"/>
    <lineage>
        <taxon>Eukaryota</taxon>
        <taxon>Metazoa</taxon>
        <taxon>Ecdysozoa</taxon>
        <taxon>Arthropoda</taxon>
        <taxon>Chelicerata</taxon>
        <taxon>Arachnida</taxon>
        <taxon>Araneae</taxon>
        <taxon>Araneomorphae</taxon>
        <taxon>Entelegynae</taxon>
        <taxon>Araneoidea</taxon>
        <taxon>Nephilidae</taxon>
        <taxon>Trichonephila</taxon>
        <taxon>Trichonephila inaurata</taxon>
    </lineage>
</organism>
<protein>
    <submittedName>
        <fullName evidence="1">Uncharacterized protein</fullName>
    </submittedName>
</protein>
<reference evidence="1" key="1">
    <citation type="submission" date="2020-08" db="EMBL/GenBank/DDBJ databases">
        <title>Multicomponent nature underlies the extraordinary mechanical properties of spider dragline silk.</title>
        <authorList>
            <person name="Kono N."/>
            <person name="Nakamura H."/>
            <person name="Mori M."/>
            <person name="Yoshida Y."/>
            <person name="Ohtoshi R."/>
            <person name="Malay A.D."/>
            <person name="Moran D.A.P."/>
            <person name="Tomita M."/>
            <person name="Numata K."/>
            <person name="Arakawa K."/>
        </authorList>
    </citation>
    <scope>NUCLEOTIDE SEQUENCE</scope>
</reference>
<accession>A0A8X7CAS8</accession>
<evidence type="ECO:0000313" key="2">
    <source>
        <dbReference type="Proteomes" id="UP000886998"/>
    </source>
</evidence>
<sequence>MKDFLCVTLRKTASSIHESNPSQEGYYANCAASCNEISKAPSKNSGHEKDLGKTFLEVYRIDSYRTGEWEIRKELVISDSRNTQ</sequence>
<gene>
    <name evidence="1" type="ORF">TNIN_375171</name>
</gene>
<dbReference type="EMBL" id="BMAV01014253">
    <property type="protein sequence ID" value="GFY62523.1"/>
    <property type="molecule type" value="Genomic_DNA"/>
</dbReference>
<proteinExistence type="predicted"/>